<dbReference type="CDD" id="cd01948">
    <property type="entry name" value="EAL"/>
    <property type="match status" value="1"/>
</dbReference>
<dbReference type="GO" id="GO:0071111">
    <property type="term" value="F:cyclic-guanylate-specific phosphodiesterase activity"/>
    <property type="evidence" value="ECO:0007669"/>
    <property type="project" value="UniProtKB-EC"/>
</dbReference>
<dbReference type="InterPro" id="IPR035919">
    <property type="entry name" value="EAL_sf"/>
</dbReference>
<evidence type="ECO:0000259" key="6">
    <source>
        <dbReference type="PROSITE" id="PS50887"/>
    </source>
</evidence>
<dbReference type="Proteomes" id="UP000315167">
    <property type="component" value="Unassembled WGS sequence"/>
</dbReference>
<dbReference type="InterPro" id="IPR000160">
    <property type="entry name" value="GGDEF_dom"/>
</dbReference>
<dbReference type="SMART" id="SM00086">
    <property type="entry name" value="PAC"/>
    <property type="match status" value="2"/>
</dbReference>
<organism evidence="7 8">
    <name type="scientific">Luteimonas cucumeris</name>
    <dbReference type="NCBI Taxonomy" id="985012"/>
    <lineage>
        <taxon>Bacteria</taxon>
        <taxon>Pseudomonadati</taxon>
        <taxon>Pseudomonadota</taxon>
        <taxon>Gammaproteobacteria</taxon>
        <taxon>Lysobacterales</taxon>
        <taxon>Lysobacteraceae</taxon>
        <taxon>Luteimonas</taxon>
    </lineage>
</organism>
<dbReference type="PROSITE" id="PS50887">
    <property type="entry name" value="GGDEF"/>
    <property type="match status" value="1"/>
</dbReference>
<dbReference type="NCBIfam" id="TIGR00254">
    <property type="entry name" value="GGDEF"/>
    <property type="match status" value="1"/>
</dbReference>
<dbReference type="SMART" id="SM00052">
    <property type="entry name" value="EAL"/>
    <property type="match status" value="1"/>
</dbReference>
<dbReference type="NCBIfam" id="TIGR00229">
    <property type="entry name" value="sensory_box"/>
    <property type="match status" value="2"/>
</dbReference>
<dbReference type="RefSeq" id="WP_158635245.1">
    <property type="nucleotide sequence ID" value="NZ_VLKN01000001.1"/>
</dbReference>
<sequence length="1515" mass="167792">MRIFRDTGTRFVLAVVAGLLAASSGGARSETRDFYFQRIAEERGLAQKTVTAIVQDPQGFVWVGTEGGLHRYDGQRYRLYRGDPRNPDSLPDNHVTALDSDGAQALWIGTSTQYVARLDLRNGRIHRYQPTLRDPAESSRRQVRALAFQPGRGLWIATRHGLERLDPGNGRQRQILALPPSPALPRQALLADAGGVLWYSTPQGLYRIDGVDRTQRIGPALPALALHRDGDGRLWLGNAQGLYRIDAARRELIRHWPAAGAAAQEVTAITSANDGYLWAAVGRAGLRRIAVAGDQVDTLLHDRAVPGSLPDDAVGALMMDNTGLLWVGSEYRGIAITDSHGARFPYVYDPALLQAGDMSVRAMAESVDGQLWLATDLGHLLRYRRQDGQLEDFGTPLPQGDTEAASRITAFTAGDAGNYWLATTVGLYRFDGASGALTAVPLPGDVATPNLRAVVVAADGTLWLGALDTGLFHFDPAHGEVQRYTATASDPARRLSHWSVLALLLDRSGRLWIGTGDGLDLLADGKLQHFRYAAGQADSLPGNIVRALLQGGDGRLWVGTQAGLAEILGDAAIRFAPASAQDAPEPAPMVYSIAEDAAHRLWMGTDVGLQRFDPTTRQLRRYTPLDGVQDLEFNGGSALRLRDGRLAIGGIRGINLFDPTRISDSRYAPPLRLLSSRIGDAPVDSDAQWSGQAPITMPQSAGILQLHLGTLDFADPAALRYRYQLEGYDKYWIDNGSRADITYTGLPPGQYRLRAQATNRDGLWNAQELTLPITVTPPPWRSPMALTLYALLALVSGALLAWLWLRRRRAERGYFEQIREREERLKIALWASGEHFWDNDLVANCAHVLSVEDPSGSDSAVRTLRFTNPDLEVHPDDLTNVRESMQAHLEGRTPMFLSEHRARGRDGKWIWIRARGRAVARDARGRVIRVAGTARDISDRRDADRERRIASEVLRSMNEAVSVLDENFVFVAVNPAFTRTTGYAEHEAIGHSASMLDSLQHDPQFYRDVRTQLVRDGHWSGEMWQQRKNGEEILCALETTLVEGAIDQRNLYVAVLSDITHAKRTEHELRLLANYDTLTNLPNRALLSERLSQAIVNARREDRRIAVLFLDLDRFKDVNDSLGHATGDRILRASAARLREVAPPGATVARLSGDEFTVLLEHLQDPEEADRLAERIIRAFEAPLAVEDRREIIISPSIGISLYPDHAQVPTDLLKHADTAMYQAKAAGRRTYQRYTEQMEWELRQRATLSGALRKVLENGELRLVYQPRVSLRTGEITGVEALLRWEHPYLGVIPPSHFIPLAEESGMILPIGEWVLREACTTLRRWRQHGLQALNMSVNVSALQLLRGDLPTQVARVLADTGIPGEHLELELTESVVMTKAAQAATTMQALRDLGVRLAIDDFGTGYSSLAYLKRLPITTLKIDKAFIDDIVQDKDDKAITSSIIAMAHTLGLYVVAEGVEHKVQAQLLLAQHCDEVQGYWVARPLDPYRCLAFLRNWQAGVARFEQAEPAEPA</sequence>
<dbReference type="SUPFAM" id="SSF63829">
    <property type="entry name" value="Calcium-dependent phosphotriesterase"/>
    <property type="match status" value="2"/>
</dbReference>
<dbReference type="InterPro" id="IPR000700">
    <property type="entry name" value="PAS-assoc_C"/>
</dbReference>
<dbReference type="PROSITE" id="PS50112">
    <property type="entry name" value="PAS"/>
    <property type="match status" value="1"/>
</dbReference>
<dbReference type="Gene3D" id="3.20.20.450">
    <property type="entry name" value="EAL domain"/>
    <property type="match status" value="1"/>
</dbReference>
<name>A0A562LEZ2_9GAMM</name>
<dbReference type="InterPro" id="IPR043128">
    <property type="entry name" value="Rev_trsase/Diguanyl_cyclase"/>
</dbReference>
<dbReference type="Pfam" id="PF00563">
    <property type="entry name" value="EAL"/>
    <property type="match status" value="1"/>
</dbReference>
<dbReference type="SUPFAM" id="SSF141868">
    <property type="entry name" value="EAL domain-like"/>
    <property type="match status" value="1"/>
</dbReference>
<dbReference type="Pfam" id="PF13426">
    <property type="entry name" value="PAS_9"/>
    <property type="match status" value="1"/>
</dbReference>
<dbReference type="FunFam" id="3.20.20.450:FF:000001">
    <property type="entry name" value="Cyclic di-GMP phosphodiesterase yahA"/>
    <property type="match status" value="1"/>
</dbReference>
<dbReference type="InterPro" id="IPR035965">
    <property type="entry name" value="PAS-like_dom_sf"/>
</dbReference>
<feature type="domain" description="GGDEF" evidence="6">
    <location>
        <begin position="1103"/>
        <end position="1237"/>
    </location>
</feature>
<feature type="domain" description="EAL" evidence="5">
    <location>
        <begin position="1246"/>
        <end position="1500"/>
    </location>
</feature>
<dbReference type="Gene3D" id="2.60.40.10">
    <property type="entry name" value="Immunoglobulins"/>
    <property type="match status" value="1"/>
</dbReference>
<dbReference type="PANTHER" id="PTHR44757:SF2">
    <property type="entry name" value="BIOFILM ARCHITECTURE MAINTENANCE PROTEIN MBAA"/>
    <property type="match status" value="1"/>
</dbReference>
<dbReference type="Pfam" id="PF08447">
    <property type="entry name" value="PAS_3"/>
    <property type="match status" value="1"/>
</dbReference>
<dbReference type="InterPro" id="IPR011123">
    <property type="entry name" value="Y_Y_Y"/>
</dbReference>
<evidence type="ECO:0000259" key="4">
    <source>
        <dbReference type="PROSITE" id="PS50113"/>
    </source>
</evidence>
<dbReference type="PANTHER" id="PTHR44757">
    <property type="entry name" value="DIGUANYLATE CYCLASE DGCP"/>
    <property type="match status" value="1"/>
</dbReference>
<dbReference type="InterPro" id="IPR052155">
    <property type="entry name" value="Biofilm_reg_signaling"/>
</dbReference>
<evidence type="ECO:0000256" key="2">
    <source>
        <dbReference type="ARBA" id="ARBA00022636"/>
    </source>
</evidence>
<dbReference type="SUPFAM" id="SSF55785">
    <property type="entry name" value="PYP-like sensor domain (PAS domain)"/>
    <property type="match status" value="2"/>
</dbReference>
<dbReference type="EC" id="3.1.4.52" evidence="1"/>
<evidence type="ECO:0000259" key="5">
    <source>
        <dbReference type="PROSITE" id="PS50883"/>
    </source>
</evidence>
<dbReference type="InterPro" id="IPR011110">
    <property type="entry name" value="Reg_prop"/>
</dbReference>
<evidence type="ECO:0000313" key="8">
    <source>
        <dbReference type="Proteomes" id="UP000315167"/>
    </source>
</evidence>
<dbReference type="InterPro" id="IPR015943">
    <property type="entry name" value="WD40/YVTN_repeat-like_dom_sf"/>
</dbReference>
<dbReference type="Pfam" id="PF07495">
    <property type="entry name" value="Y_Y_Y"/>
    <property type="match status" value="1"/>
</dbReference>
<dbReference type="Pfam" id="PF07494">
    <property type="entry name" value="Reg_prop"/>
    <property type="match status" value="2"/>
</dbReference>
<dbReference type="CDD" id="cd00130">
    <property type="entry name" value="PAS"/>
    <property type="match status" value="2"/>
</dbReference>
<dbReference type="PROSITE" id="PS50883">
    <property type="entry name" value="EAL"/>
    <property type="match status" value="1"/>
</dbReference>
<dbReference type="EMBL" id="VLKN01000001">
    <property type="protein sequence ID" value="TWI06177.1"/>
    <property type="molecule type" value="Genomic_DNA"/>
</dbReference>
<dbReference type="Gene3D" id="2.130.10.10">
    <property type="entry name" value="YVTN repeat-like/Quinoprotein amine dehydrogenase"/>
    <property type="match status" value="2"/>
</dbReference>
<dbReference type="Gene3D" id="3.30.70.270">
    <property type="match status" value="1"/>
</dbReference>
<dbReference type="Pfam" id="PF00990">
    <property type="entry name" value="GGDEF"/>
    <property type="match status" value="1"/>
</dbReference>
<accession>A0A562LEZ2</accession>
<dbReference type="Gene3D" id="3.30.450.20">
    <property type="entry name" value="PAS domain"/>
    <property type="match status" value="2"/>
</dbReference>
<dbReference type="SMART" id="SM00091">
    <property type="entry name" value="PAS"/>
    <property type="match status" value="1"/>
</dbReference>
<dbReference type="InterPro" id="IPR001610">
    <property type="entry name" value="PAC"/>
</dbReference>
<evidence type="ECO:0000259" key="3">
    <source>
        <dbReference type="PROSITE" id="PS50112"/>
    </source>
</evidence>
<dbReference type="InterPro" id="IPR001633">
    <property type="entry name" value="EAL_dom"/>
</dbReference>
<gene>
    <name evidence="7" type="ORF">IP90_00442</name>
</gene>
<dbReference type="InterPro" id="IPR029787">
    <property type="entry name" value="Nucleotide_cyclase"/>
</dbReference>
<dbReference type="InterPro" id="IPR013783">
    <property type="entry name" value="Ig-like_fold"/>
</dbReference>
<reference evidence="7 8" key="1">
    <citation type="journal article" date="2015" name="Stand. Genomic Sci.">
        <title>Genomic Encyclopedia of Bacterial and Archaeal Type Strains, Phase III: the genomes of soil and plant-associated and newly described type strains.</title>
        <authorList>
            <person name="Whitman W.B."/>
            <person name="Woyke T."/>
            <person name="Klenk H.P."/>
            <person name="Zhou Y."/>
            <person name="Lilburn T.G."/>
            <person name="Beck B.J."/>
            <person name="De Vos P."/>
            <person name="Vandamme P."/>
            <person name="Eisen J.A."/>
            <person name="Garrity G."/>
            <person name="Hugenholtz P."/>
            <person name="Kyrpides N.C."/>
        </authorList>
    </citation>
    <scope>NUCLEOTIDE SEQUENCE [LARGE SCALE GENOMIC DNA]</scope>
    <source>
        <strain evidence="7 8">CGMCC 1.10821</strain>
    </source>
</reference>
<dbReference type="PROSITE" id="PS50113">
    <property type="entry name" value="PAC"/>
    <property type="match status" value="1"/>
</dbReference>
<evidence type="ECO:0000313" key="7">
    <source>
        <dbReference type="EMBL" id="TWI06177.1"/>
    </source>
</evidence>
<feature type="domain" description="PAC" evidence="4">
    <location>
        <begin position="896"/>
        <end position="949"/>
    </location>
</feature>
<evidence type="ECO:0000256" key="1">
    <source>
        <dbReference type="ARBA" id="ARBA00012282"/>
    </source>
</evidence>
<feature type="domain" description="PAS" evidence="3">
    <location>
        <begin position="946"/>
        <end position="1002"/>
    </location>
</feature>
<dbReference type="OrthoDB" id="197861at2"/>
<keyword evidence="2" id="KW-0973">c-di-GMP</keyword>
<dbReference type="SUPFAM" id="SSF55073">
    <property type="entry name" value="Nucleotide cyclase"/>
    <property type="match status" value="1"/>
</dbReference>
<comment type="caution">
    <text evidence="7">The sequence shown here is derived from an EMBL/GenBank/DDBJ whole genome shotgun (WGS) entry which is preliminary data.</text>
</comment>
<dbReference type="InterPro" id="IPR000014">
    <property type="entry name" value="PAS"/>
</dbReference>
<dbReference type="CDD" id="cd01949">
    <property type="entry name" value="GGDEF"/>
    <property type="match status" value="1"/>
</dbReference>
<proteinExistence type="predicted"/>
<dbReference type="InterPro" id="IPR013655">
    <property type="entry name" value="PAS_fold_3"/>
</dbReference>
<dbReference type="SMART" id="SM00267">
    <property type="entry name" value="GGDEF"/>
    <property type="match status" value="1"/>
</dbReference>
<keyword evidence="8" id="KW-1185">Reference proteome</keyword>
<protein>
    <recommendedName>
        <fullName evidence="1">cyclic-guanylate-specific phosphodiesterase</fullName>
        <ecNumber evidence="1">3.1.4.52</ecNumber>
    </recommendedName>
</protein>